<sequence>MDDVQEKFSSSWMWSSHQWLQCTLSELDQNIAVISKLIQEQDGHSLANDKLDLMKTIKEFENSFRLLVKFFHQLSARSSINRHSIDSTSKLYSPNSTIENFTYNKKISISSSDAMLDDIAILVEDNHKHLKELATRYEEKRQVNRDLWIRVEKLMEEKHELMEEHNKLMHENETLHDELKRLKINDNKDYFSHKVMNKKNTNIGSHLFNLKTIILGALSRAH</sequence>
<keyword evidence="2" id="KW-1185">Reference proteome</keyword>
<dbReference type="Proteomes" id="UP001515500">
    <property type="component" value="Chromosome 5"/>
</dbReference>
<protein>
    <submittedName>
        <fullName evidence="3">Uncharacterized protein LOC120262019</fullName>
    </submittedName>
</protein>
<organism evidence="2 3">
    <name type="scientific">Dioscorea cayennensis subsp. rotundata</name>
    <name type="common">White Guinea yam</name>
    <name type="synonym">Dioscorea rotundata</name>
    <dbReference type="NCBI Taxonomy" id="55577"/>
    <lineage>
        <taxon>Eukaryota</taxon>
        <taxon>Viridiplantae</taxon>
        <taxon>Streptophyta</taxon>
        <taxon>Embryophyta</taxon>
        <taxon>Tracheophyta</taxon>
        <taxon>Spermatophyta</taxon>
        <taxon>Magnoliopsida</taxon>
        <taxon>Liliopsida</taxon>
        <taxon>Dioscoreales</taxon>
        <taxon>Dioscoreaceae</taxon>
        <taxon>Dioscorea</taxon>
    </lineage>
</organism>
<dbReference type="GeneID" id="120262019"/>
<keyword evidence="1" id="KW-0175">Coiled coil</keyword>
<name>A0AB40BF67_DIOCR</name>
<evidence type="ECO:0000313" key="3">
    <source>
        <dbReference type="RefSeq" id="XP_039125987.1"/>
    </source>
</evidence>
<feature type="coiled-coil region" evidence="1">
    <location>
        <begin position="151"/>
        <end position="185"/>
    </location>
</feature>
<gene>
    <name evidence="3" type="primary">LOC120262019</name>
</gene>
<dbReference type="AlphaFoldDB" id="A0AB40BF67"/>
<accession>A0AB40BF67</accession>
<proteinExistence type="predicted"/>
<dbReference type="RefSeq" id="XP_039125987.1">
    <property type="nucleotide sequence ID" value="XM_039270053.1"/>
</dbReference>
<evidence type="ECO:0000256" key="1">
    <source>
        <dbReference type="SAM" id="Coils"/>
    </source>
</evidence>
<evidence type="ECO:0000313" key="2">
    <source>
        <dbReference type="Proteomes" id="UP001515500"/>
    </source>
</evidence>
<reference evidence="3" key="1">
    <citation type="submission" date="2025-08" db="UniProtKB">
        <authorList>
            <consortium name="RefSeq"/>
        </authorList>
    </citation>
    <scope>IDENTIFICATION</scope>
</reference>